<dbReference type="Proteomes" id="UP001054252">
    <property type="component" value="Unassembled WGS sequence"/>
</dbReference>
<proteinExistence type="predicted"/>
<feature type="transmembrane region" description="Helical" evidence="1">
    <location>
        <begin position="38"/>
        <end position="57"/>
    </location>
</feature>
<accession>A0AAV5JVZ2</accession>
<gene>
    <name evidence="2" type="ORF">SLEP1_g29147</name>
</gene>
<protein>
    <submittedName>
        <fullName evidence="2">Uncharacterized protein</fullName>
    </submittedName>
</protein>
<evidence type="ECO:0000313" key="3">
    <source>
        <dbReference type="Proteomes" id="UP001054252"/>
    </source>
</evidence>
<evidence type="ECO:0000313" key="2">
    <source>
        <dbReference type="EMBL" id="GKV18814.1"/>
    </source>
</evidence>
<keyword evidence="1" id="KW-0812">Transmembrane</keyword>
<dbReference type="EMBL" id="BPVZ01000051">
    <property type="protein sequence ID" value="GKV18814.1"/>
    <property type="molecule type" value="Genomic_DNA"/>
</dbReference>
<keyword evidence="1" id="KW-1133">Transmembrane helix</keyword>
<dbReference type="SUPFAM" id="SSF49562">
    <property type="entry name" value="C2 domain (Calcium/lipid-binding domain, CaLB)"/>
    <property type="match status" value="1"/>
</dbReference>
<dbReference type="Gene3D" id="2.60.40.150">
    <property type="entry name" value="C2 domain"/>
    <property type="match status" value="1"/>
</dbReference>
<comment type="caution">
    <text evidence="2">The sequence shown here is derived from an EMBL/GenBank/DDBJ whole genome shotgun (WGS) entry which is preliminary data.</text>
</comment>
<keyword evidence="1" id="KW-0472">Membrane</keyword>
<sequence length="60" mass="6693">MGEPLGMLKVVVVQGKRLAIRDFKTSDPYVIVKLGNQVIWVPFPLVGFVNVLLPISIKMQ</sequence>
<name>A0AAV5JVZ2_9ROSI</name>
<keyword evidence="3" id="KW-1185">Reference proteome</keyword>
<dbReference type="AlphaFoldDB" id="A0AAV5JVZ2"/>
<evidence type="ECO:0000256" key="1">
    <source>
        <dbReference type="SAM" id="Phobius"/>
    </source>
</evidence>
<organism evidence="2 3">
    <name type="scientific">Rubroshorea leprosula</name>
    <dbReference type="NCBI Taxonomy" id="152421"/>
    <lineage>
        <taxon>Eukaryota</taxon>
        <taxon>Viridiplantae</taxon>
        <taxon>Streptophyta</taxon>
        <taxon>Embryophyta</taxon>
        <taxon>Tracheophyta</taxon>
        <taxon>Spermatophyta</taxon>
        <taxon>Magnoliopsida</taxon>
        <taxon>eudicotyledons</taxon>
        <taxon>Gunneridae</taxon>
        <taxon>Pentapetalae</taxon>
        <taxon>rosids</taxon>
        <taxon>malvids</taxon>
        <taxon>Malvales</taxon>
        <taxon>Dipterocarpaceae</taxon>
        <taxon>Rubroshorea</taxon>
    </lineage>
</organism>
<reference evidence="2 3" key="1">
    <citation type="journal article" date="2021" name="Commun. Biol.">
        <title>The genome of Shorea leprosula (Dipterocarpaceae) highlights the ecological relevance of drought in aseasonal tropical rainforests.</title>
        <authorList>
            <person name="Ng K.K.S."/>
            <person name="Kobayashi M.J."/>
            <person name="Fawcett J.A."/>
            <person name="Hatakeyama M."/>
            <person name="Paape T."/>
            <person name="Ng C.H."/>
            <person name="Ang C.C."/>
            <person name="Tnah L.H."/>
            <person name="Lee C.T."/>
            <person name="Nishiyama T."/>
            <person name="Sese J."/>
            <person name="O'Brien M.J."/>
            <person name="Copetti D."/>
            <person name="Mohd Noor M.I."/>
            <person name="Ong R.C."/>
            <person name="Putra M."/>
            <person name="Sireger I.Z."/>
            <person name="Indrioko S."/>
            <person name="Kosugi Y."/>
            <person name="Izuno A."/>
            <person name="Isagi Y."/>
            <person name="Lee S.L."/>
            <person name="Shimizu K.K."/>
        </authorList>
    </citation>
    <scope>NUCLEOTIDE SEQUENCE [LARGE SCALE GENOMIC DNA]</scope>
    <source>
        <strain evidence="2">214</strain>
    </source>
</reference>
<dbReference type="InterPro" id="IPR035892">
    <property type="entry name" value="C2_domain_sf"/>
</dbReference>